<protein>
    <submittedName>
        <fullName evidence="7">Protein ligase ARIH1</fullName>
    </submittedName>
</protein>
<dbReference type="GO" id="GO:0016567">
    <property type="term" value="P:protein ubiquitination"/>
    <property type="evidence" value="ECO:0007669"/>
    <property type="project" value="InterPro"/>
</dbReference>
<feature type="region of interest" description="Disordered" evidence="5">
    <location>
        <begin position="57"/>
        <end position="80"/>
    </location>
</feature>
<proteinExistence type="predicted"/>
<evidence type="ECO:0000313" key="8">
    <source>
        <dbReference type="Proteomes" id="UP001153069"/>
    </source>
</evidence>
<comment type="caution">
    <text evidence="7">The sequence shown here is derived from an EMBL/GenBank/DDBJ whole genome shotgun (WGS) entry which is preliminary data.</text>
</comment>
<dbReference type="InterPro" id="IPR002867">
    <property type="entry name" value="IBR_dom"/>
</dbReference>
<sequence>MSLLEAYQFASKSFEADNKRCDDDEGNDDDQSLHVSYENNELKYTFEKARKLNPKNLKRTGLEDSDDDISTSSDSSCTSSNDGAVVTFLEATGVYQPDEDCNPISDPEVMENWLELCHDKASGILCVNPSAVQACAKAFWESEEGANMPTVELTATRKRSRGDNESNALVRSGILRAYFDGRRSHRIAPTGIEEHGVCLSCKRDGIPRADRLSLECSHFYCRDCWTVYLGDIAQAALGRGGLPPPVIMKCPSSKCCIFVARIHVSKFVPSLLSGFDGLAQETILQRYKTQMRRCPDVNCGHIALRCGEKLLIQPTGKDPEMDPATSVRCEHCETRFCFVCGDDAHDNFVCTNTTSKQPSTAGKVANATEGQAKKRKLEDGKSSTAPVSAGGNTLTRDCLSSIVSDASDAHSRAKGKDPRFDLDFVIKTIHGTCPELSEELEEQREELQVLSGYFKRFVLHGQRQQLATTPIDAAKSAFLSTSDEESDNFVRGRKSLVASNRMLKYSSVLLHEKRDDNLAHDATLGLFLEHLAQLGQATEDLCSLIEKSSYRSDSRKKVLNKIERVDSCMMKISSLGLE</sequence>
<reference evidence="7" key="1">
    <citation type="submission" date="2020-06" db="EMBL/GenBank/DDBJ databases">
        <authorList>
            <consortium name="Plant Systems Biology data submission"/>
        </authorList>
    </citation>
    <scope>NUCLEOTIDE SEQUENCE</scope>
    <source>
        <strain evidence="7">D6</strain>
    </source>
</reference>
<accession>A0A9N8HML9</accession>
<keyword evidence="4" id="KW-0862">Zinc</keyword>
<keyword evidence="3" id="KW-0833">Ubl conjugation pathway</keyword>
<feature type="domain" description="IBR" evidence="6">
    <location>
        <begin position="281"/>
        <end position="350"/>
    </location>
</feature>
<dbReference type="CDD" id="cd20335">
    <property type="entry name" value="BRcat_RBR"/>
    <property type="match status" value="1"/>
</dbReference>
<feature type="compositionally biased region" description="Low complexity" evidence="5">
    <location>
        <begin position="70"/>
        <end position="80"/>
    </location>
</feature>
<evidence type="ECO:0000256" key="1">
    <source>
        <dbReference type="ARBA" id="ARBA00022723"/>
    </source>
</evidence>
<evidence type="ECO:0000256" key="5">
    <source>
        <dbReference type="SAM" id="MobiDB-lite"/>
    </source>
</evidence>
<keyword evidence="2" id="KW-0863">Zinc-finger</keyword>
<dbReference type="SUPFAM" id="SSF57850">
    <property type="entry name" value="RING/U-box"/>
    <property type="match status" value="1"/>
</dbReference>
<organism evidence="7 8">
    <name type="scientific">Seminavis robusta</name>
    <dbReference type="NCBI Taxonomy" id="568900"/>
    <lineage>
        <taxon>Eukaryota</taxon>
        <taxon>Sar</taxon>
        <taxon>Stramenopiles</taxon>
        <taxon>Ochrophyta</taxon>
        <taxon>Bacillariophyta</taxon>
        <taxon>Bacillariophyceae</taxon>
        <taxon>Bacillariophycidae</taxon>
        <taxon>Naviculales</taxon>
        <taxon>Naviculaceae</taxon>
        <taxon>Seminavis</taxon>
    </lineage>
</organism>
<dbReference type="GO" id="GO:0016874">
    <property type="term" value="F:ligase activity"/>
    <property type="evidence" value="ECO:0007669"/>
    <property type="project" value="UniProtKB-KW"/>
</dbReference>
<dbReference type="GO" id="GO:0004842">
    <property type="term" value="F:ubiquitin-protein transferase activity"/>
    <property type="evidence" value="ECO:0007669"/>
    <property type="project" value="InterPro"/>
</dbReference>
<gene>
    <name evidence="7" type="ORF">SEMRO_910_G219150.1</name>
</gene>
<dbReference type="GO" id="GO:0008270">
    <property type="term" value="F:zinc ion binding"/>
    <property type="evidence" value="ECO:0007669"/>
    <property type="project" value="UniProtKB-KW"/>
</dbReference>
<evidence type="ECO:0000256" key="4">
    <source>
        <dbReference type="ARBA" id="ARBA00022833"/>
    </source>
</evidence>
<keyword evidence="1" id="KW-0479">Metal-binding</keyword>
<dbReference type="EMBL" id="CAICTM010000908">
    <property type="protein sequence ID" value="CAB9518155.1"/>
    <property type="molecule type" value="Genomic_DNA"/>
</dbReference>
<evidence type="ECO:0000259" key="6">
    <source>
        <dbReference type="Pfam" id="PF01485"/>
    </source>
</evidence>
<name>A0A9N8HML9_9STRA</name>
<dbReference type="AlphaFoldDB" id="A0A9N8HML9"/>
<keyword evidence="8" id="KW-1185">Reference proteome</keyword>
<dbReference type="PANTHER" id="PTHR11685">
    <property type="entry name" value="RBR FAMILY RING FINGER AND IBR DOMAIN-CONTAINING"/>
    <property type="match status" value="1"/>
</dbReference>
<evidence type="ECO:0000313" key="7">
    <source>
        <dbReference type="EMBL" id="CAB9518155.1"/>
    </source>
</evidence>
<dbReference type="InterPro" id="IPR031127">
    <property type="entry name" value="E3_UB_ligase_RBR"/>
</dbReference>
<dbReference type="OrthoDB" id="10009520at2759"/>
<dbReference type="Pfam" id="PF01485">
    <property type="entry name" value="IBR"/>
    <property type="match status" value="1"/>
</dbReference>
<keyword evidence="7" id="KW-0436">Ligase</keyword>
<feature type="region of interest" description="Disordered" evidence="5">
    <location>
        <begin position="355"/>
        <end position="389"/>
    </location>
</feature>
<dbReference type="Proteomes" id="UP001153069">
    <property type="component" value="Unassembled WGS sequence"/>
</dbReference>
<evidence type="ECO:0000256" key="2">
    <source>
        <dbReference type="ARBA" id="ARBA00022771"/>
    </source>
</evidence>
<evidence type="ECO:0000256" key="3">
    <source>
        <dbReference type="ARBA" id="ARBA00022786"/>
    </source>
</evidence>